<evidence type="ECO:0000313" key="3">
    <source>
        <dbReference type="EMBL" id="QDV38361.1"/>
    </source>
</evidence>
<dbReference type="OrthoDB" id="251009at2"/>
<dbReference type="EMBL" id="CP036426">
    <property type="protein sequence ID" value="QDV38361.1"/>
    <property type="molecule type" value="Genomic_DNA"/>
</dbReference>
<dbReference type="KEGG" id="tpla:ElP_63130"/>
<gene>
    <name evidence="3" type="ORF">ElP_63130</name>
</gene>
<name>A0A518HBY9_9BACT</name>
<evidence type="ECO:0000313" key="4">
    <source>
        <dbReference type="Proteomes" id="UP000317835"/>
    </source>
</evidence>
<evidence type="ECO:0000256" key="1">
    <source>
        <dbReference type="SAM" id="Coils"/>
    </source>
</evidence>
<organism evidence="3 4">
    <name type="scientific">Tautonia plasticadhaerens</name>
    <dbReference type="NCBI Taxonomy" id="2527974"/>
    <lineage>
        <taxon>Bacteria</taxon>
        <taxon>Pseudomonadati</taxon>
        <taxon>Planctomycetota</taxon>
        <taxon>Planctomycetia</taxon>
        <taxon>Isosphaerales</taxon>
        <taxon>Isosphaeraceae</taxon>
        <taxon>Tautonia</taxon>
    </lineage>
</organism>
<keyword evidence="4" id="KW-1185">Reference proteome</keyword>
<feature type="coiled-coil region" evidence="1">
    <location>
        <begin position="234"/>
        <end position="261"/>
    </location>
</feature>
<keyword evidence="1" id="KW-0175">Coiled coil</keyword>
<sequence>MPVLDREEYIEQAYFFRAFRERVLDGIPSQDVLARIGEELLSTTRLPMAVGFMHAEMKVSGLMGPAMWRLTHYFAPFQAYVIAKAEEEVFNRFPMDQALLVLEREARYRAEDPTPAGLFVYQFEAVSRNRLGYGGGLDAMAADPVFDEPWRDYIALLNARLGDVDFADLIYSRSAFLVSQMRRKDPDFAPKFPILFGEKEGKIARANRGRDPLYLFSALQRQLNYPEVPRPKRPDEAESRLKLLEQQVKLLENRLKLVEVDLKGDIDLNQLRVRPEDTAGTPDHWGLKAGDLDDPPIGPED</sequence>
<dbReference type="AlphaFoldDB" id="A0A518HBY9"/>
<protein>
    <submittedName>
        <fullName evidence="3">Uncharacterized protein</fullName>
    </submittedName>
</protein>
<dbReference type="RefSeq" id="WP_145276791.1">
    <property type="nucleotide sequence ID" value="NZ_CP036426.1"/>
</dbReference>
<proteinExistence type="predicted"/>
<evidence type="ECO:0000256" key="2">
    <source>
        <dbReference type="SAM" id="MobiDB-lite"/>
    </source>
</evidence>
<dbReference type="Proteomes" id="UP000317835">
    <property type="component" value="Chromosome"/>
</dbReference>
<accession>A0A518HBY9</accession>
<feature type="region of interest" description="Disordered" evidence="2">
    <location>
        <begin position="274"/>
        <end position="301"/>
    </location>
</feature>
<reference evidence="3 4" key="1">
    <citation type="submission" date="2019-02" db="EMBL/GenBank/DDBJ databases">
        <title>Deep-cultivation of Planctomycetes and their phenomic and genomic characterization uncovers novel biology.</title>
        <authorList>
            <person name="Wiegand S."/>
            <person name="Jogler M."/>
            <person name="Boedeker C."/>
            <person name="Pinto D."/>
            <person name="Vollmers J."/>
            <person name="Rivas-Marin E."/>
            <person name="Kohn T."/>
            <person name="Peeters S.H."/>
            <person name="Heuer A."/>
            <person name="Rast P."/>
            <person name="Oberbeckmann S."/>
            <person name="Bunk B."/>
            <person name="Jeske O."/>
            <person name="Meyerdierks A."/>
            <person name="Storesund J.E."/>
            <person name="Kallscheuer N."/>
            <person name="Luecker S."/>
            <person name="Lage O.M."/>
            <person name="Pohl T."/>
            <person name="Merkel B.J."/>
            <person name="Hornburger P."/>
            <person name="Mueller R.-W."/>
            <person name="Bruemmer F."/>
            <person name="Labrenz M."/>
            <person name="Spormann A.M."/>
            <person name="Op den Camp H."/>
            <person name="Overmann J."/>
            <person name="Amann R."/>
            <person name="Jetten M.S.M."/>
            <person name="Mascher T."/>
            <person name="Medema M.H."/>
            <person name="Devos D.P."/>
            <person name="Kaster A.-K."/>
            <person name="Ovreas L."/>
            <person name="Rohde M."/>
            <person name="Galperin M.Y."/>
            <person name="Jogler C."/>
        </authorList>
    </citation>
    <scope>NUCLEOTIDE SEQUENCE [LARGE SCALE GENOMIC DNA]</scope>
    <source>
        <strain evidence="3 4">ElP</strain>
    </source>
</reference>